<dbReference type="Pfam" id="PF04892">
    <property type="entry name" value="VanZ"/>
    <property type="match status" value="1"/>
</dbReference>
<gene>
    <name evidence="3" type="ORF">MACH26_37810</name>
</gene>
<dbReference type="RefSeq" id="WP_338294334.1">
    <property type="nucleotide sequence ID" value="NZ_AP027272.1"/>
</dbReference>
<dbReference type="InterPro" id="IPR006976">
    <property type="entry name" value="VanZ-like"/>
</dbReference>
<sequence length="148" mass="16463">MVINDLKSMGIVLERTLIGVIYELWLCNKRYWPFIVCTGLLCITWLSLKPPYVGPPGIPGIDKVQHLLAWGMVALPIVVAKPKGVYGFLLLLWLASGLIECVQPYFQRTFDVLDLLANGTGIALALYGGERGVIRVMQLLTRKCECSI</sequence>
<evidence type="ECO:0000256" key="1">
    <source>
        <dbReference type="SAM" id="Phobius"/>
    </source>
</evidence>
<keyword evidence="1" id="KW-0472">Membrane</keyword>
<keyword evidence="4" id="KW-1185">Reference proteome</keyword>
<evidence type="ECO:0000313" key="3">
    <source>
        <dbReference type="EMBL" id="BDX08260.1"/>
    </source>
</evidence>
<keyword evidence="1" id="KW-1133">Transmembrane helix</keyword>
<feature type="transmembrane region" description="Helical" evidence="1">
    <location>
        <begin position="85"/>
        <end position="106"/>
    </location>
</feature>
<proteinExistence type="predicted"/>
<name>A0AA48I109_9ALTE</name>
<dbReference type="Proteomes" id="UP001333710">
    <property type="component" value="Chromosome"/>
</dbReference>
<dbReference type="AlphaFoldDB" id="A0AA48I109"/>
<feature type="transmembrane region" description="Helical" evidence="1">
    <location>
        <begin position="60"/>
        <end position="79"/>
    </location>
</feature>
<dbReference type="EMBL" id="AP027272">
    <property type="protein sequence ID" value="BDX08260.1"/>
    <property type="molecule type" value="Genomic_DNA"/>
</dbReference>
<evidence type="ECO:0000259" key="2">
    <source>
        <dbReference type="Pfam" id="PF04892"/>
    </source>
</evidence>
<evidence type="ECO:0000313" key="4">
    <source>
        <dbReference type="Proteomes" id="UP001333710"/>
    </source>
</evidence>
<reference evidence="3" key="1">
    <citation type="submission" date="2023-01" db="EMBL/GenBank/DDBJ databases">
        <title>Complete genome sequence of Planctobacterium marinum strain Dej080120_11.</title>
        <authorList>
            <person name="Ueki S."/>
            <person name="Maruyama F."/>
        </authorList>
    </citation>
    <scope>NUCLEOTIDE SEQUENCE</scope>
    <source>
        <strain evidence="3">Dej080120_11</strain>
    </source>
</reference>
<dbReference type="KEGG" id="pmaw:MACH26_37810"/>
<feature type="domain" description="VanZ-like" evidence="2">
    <location>
        <begin position="58"/>
        <end position="126"/>
    </location>
</feature>
<accession>A0AA48I109</accession>
<protein>
    <recommendedName>
        <fullName evidence="2">VanZ-like domain-containing protein</fullName>
    </recommendedName>
</protein>
<keyword evidence="1" id="KW-0812">Transmembrane</keyword>
<organism evidence="3 4">
    <name type="scientific">Planctobacterium marinum</name>
    <dbReference type="NCBI Taxonomy" id="1631968"/>
    <lineage>
        <taxon>Bacteria</taxon>
        <taxon>Pseudomonadati</taxon>
        <taxon>Pseudomonadota</taxon>
        <taxon>Gammaproteobacteria</taxon>
        <taxon>Alteromonadales</taxon>
        <taxon>Alteromonadaceae</taxon>
        <taxon>Planctobacterium</taxon>
    </lineage>
</organism>
<feature type="transmembrane region" description="Helical" evidence="1">
    <location>
        <begin position="31"/>
        <end position="48"/>
    </location>
</feature>